<dbReference type="NCBIfam" id="NF002342">
    <property type="entry name" value="PRK01305.1-3"/>
    <property type="match status" value="1"/>
</dbReference>
<dbReference type="SUPFAM" id="SSF55729">
    <property type="entry name" value="Acyl-CoA N-acyltransferases (Nat)"/>
    <property type="match status" value="1"/>
</dbReference>
<dbReference type="Pfam" id="PF04376">
    <property type="entry name" value="ATE_N"/>
    <property type="match status" value="1"/>
</dbReference>
<sequence>MKRVQIPLRHFFATPPTPCPYLSGKMERKVVTLLSGEEPDHLHSVLSTAGFRRSQDLAYRPACDDCNACVPVRIPAERFRPNRTQRKNWRRNSDLKARIMPAVATREHYILFRQYLSSRHAEGGMAEMRFGDYRAMIEDTPVDSCLVEFRDREQTLRAVCLTDRMQDGFSLVYSYFRPSDAARSLGTYIVQWHVQHAIAEGLDHVYLGYWIADSRKMSYKSAFRPLEQLTADGWEDLGRGEDSADQFAN</sequence>
<comment type="catalytic activity">
    <reaction evidence="4">
        <text>N-terminal L-glutamyl-[protein] + L-leucyl-tRNA(Leu) = N-terminal L-leucyl-L-glutamyl-[protein] + tRNA(Leu) + H(+)</text>
        <dbReference type="Rhea" id="RHEA:50412"/>
        <dbReference type="Rhea" id="RHEA-COMP:9613"/>
        <dbReference type="Rhea" id="RHEA-COMP:9622"/>
        <dbReference type="Rhea" id="RHEA-COMP:12664"/>
        <dbReference type="Rhea" id="RHEA-COMP:12668"/>
        <dbReference type="ChEBI" id="CHEBI:15378"/>
        <dbReference type="ChEBI" id="CHEBI:64721"/>
        <dbReference type="ChEBI" id="CHEBI:78442"/>
        <dbReference type="ChEBI" id="CHEBI:78494"/>
        <dbReference type="ChEBI" id="CHEBI:133041"/>
        <dbReference type="EC" id="2.3.2.29"/>
    </reaction>
</comment>
<gene>
    <name evidence="4" type="primary">bpt</name>
    <name evidence="7" type="ORF">CVT23_18990</name>
</gene>
<dbReference type="GO" id="GO:0004057">
    <property type="term" value="F:arginyl-tRNA--protein transferase activity"/>
    <property type="evidence" value="ECO:0007669"/>
    <property type="project" value="InterPro"/>
</dbReference>
<dbReference type="PIRSF" id="PIRSF037208">
    <property type="entry name" value="ATE_pro_prd"/>
    <property type="match status" value="1"/>
</dbReference>
<dbReference type="GO" id="GO:0071596">
    <property type="term" value="P:ubiquitin-dependent protein catabolic process via the N-end rule pathway"/>
    <property type="evidence" value="ECO:0007669"/>
    <property type="project" value="InterPro"/>
</dbReference>
<comment type="catalytic activity">
    <reaction evidence="4">
        <text>N-terminal L-aspartyl-[protein] + L-leucyl-tRNA(Leu) = N-terminal L-leucyl-L-aspartyl-[protein] + tRNA(Leu) + H(+)</text>
        <dbReference type="Rhea" id="RHEA:50420"/>
        <dbReference type="Rhea" id="RHEA-COMP:9613"/>
        <dbReference type="Rhea" id="RHEA-COMP:9622"/>
        <dbReference type="Rhea" id="RHEA-COMP:12669"/>
        <dbReference type="Rhea" id="RHEA-COMP:12674"/>
        <dbReference type="ChEBI" id="CHEBI:15378"/>
        <dbReference type="ChEBI" id="CHEBI:64720"/>
        <dbReference type="ChEBI" id="CHEBI:78442"/>
        <dbReference type="ChEBI" id="CHEBI:78494"/>
        <dbReference type="ChEBI" id="CHEBI:133042"/>
        <dbReference type="EC" id="2.3.2.29"/>
    </reaction>
</comment>
<keyword evidence="2 4" id="KW-0808">Transferase</keyword>
<dbReference type="PANTHER" id="PTHR21367:SF1">
    <property type="entry name" value="ARGINYL-TRNA--PROTEIN TRANSFERASE 1"/>
    <property type="match status" value="1"/>
</dbReference>
<keyword evidence="8" id="KW-1185">Reference proteome</keyword>
<reference evidence="7 8" key="1">
    <citation type="submission" date="2017-11" db="EMBL/GenBank/DDBJ databases">
        <title>Draft genome sequence of Rhizobiales bacterium SY3-13.</title>
        <authorList>
            <person name="Sun C."/>
        </authorList>
    </citation>
    <scope>NUCLEOTIDE SEQUENCE [LARGE SCALE GENOMIC DNA]</scope>
    <source>
        <strain evidence="7 8">SY3-13</strain>
    </source>
</reference>
<keyword evidence="1 4" id="KW-0963">Cytoplasm</keyword>
<dbReference type="NCBIfam" id="NF002341">
    <property type="entry name" value="PRK01305.1-1"/>
    <property type="match status" value="1"/>
</dbReference>
<dbReference type="EC" id="2.3.2.29" evidence="4"/>
<organism evidence="7 8">
    <name type="scientific">Minwuia thermotolerans</name>
    <dbReference type="NCBI Taxonomy" id="2056226"/>
    <lineage>
        <taxon>Bacteria</taxon>
        <taxon>Pseudomonadati</taxon>
        <taxon>Pseudomonadota</taxon>
        <taxon>Alphaproteobacteria</taxon>
        <taxon>Minwuiales</taxon>
        <taxon>Minwuiaceae</taxon>
        <taxon>Minwuia</taxon>
    </lineage>
</organism>
<comment type="subcellular location">
    <subcellularLocation>
        <location evidence="4">Cytoplasm</location>
    </subcellularLocation>
</comment>
<dbReference type="GO" id="GO:0005737">
    <property type="term" value="C:cytoplasm"/>
    <property type="evidence" value="ECO:0007669"/>
    <property type="project" value="UniProtKB-SubCell"/>
</dbReference>
<evidence type="ECO:0000256" key="3">
    <source>
        <dbReference type="ARBA" id="ARBA00023315"/>
    </source>
</evidence>
<evidence type="ECO:0000259" key="5">
    <source>
        <dbReference type="Pfam" id="PF04376"/>
    </source>
</evidence>
<feature type="domain" description="N-end aminoacyl transferase N-terminal" evidence="5">
    <location>
        <begin position="18"/>
        <end position="87"/>
    </location>
</feature>
<dbReference type="RefSeq" id="WP_109792899.1">
    <property type="nucleotide sequence ID" value="NZ_PHIG01000048.1"/>
</dbReference>
<evidence type="ECO:0000259" key="6">
    <source>
        <dbReference type="Pfam" id="PF04377"/>
    </source>
</evidence>
<dbReference type="InterPro" id="IPR016181">
    <property type="entry name" value="Acyl_CoA_acyltransferase"/>
</dbReference>
<proteinExistence type="inferred from homology"/>
<evidence type="ECO:0000256" key="1">
    <source>
        <dbReference type="ARBA" id="ARBA00022490"/>
    </source>
</evidence>
<dbReference type="OrthoDB" id="9782022at2"/>
<dbReference type="InterPro" id="IPR007471">
    <property type="entry name" value="N-end_Aminoacyl_Trfase_N"/>
</dbReference>
<dbReference type="GO" id="GO:0008914">
    <property type="term" value="F:leucyl-tRNA--protein transferase activity"/>
    <property type="evidence" value="ECO:0007669"/>
    <property type="project" value="UniProtKB-UniRule"/>
</dbReference>
<keyword evidence="3 4" id="KW-0012">Acyltransferase</keyword>
<dbReference type="EMBL" id="PHIG01000048">
    <property type="protein sequence ID" value="PJK28119.1"/>
    <property type="molecule type" value="Genomic_DNA"/>
</dbReference>
<dbReference type="InterPro" id="IPR017138">
    <property type="entry name" value="Asp_Glu_LeuTrfase"/>
</dbReference>
<dbReference type="Pfam" id="PF04377">
    <property type="entry name" value="ATE_C"/>
    <property type="match status" value="1"/>
</dbReference>
<comment type="function">
    <text evidence="4">Functions in the N-end rule pathway of protein degradation where it conjugates Leu from its aminoacyl-tRNA to the N-termini of proteins containing an N-terminal aspartate or glutamate.</text>
</comment>
<evidence type="ECO:0000313" key="7">
    <source>
        <dbReference type="EMBL" id="PJK28119.1"/>
    </source>
</evidence>
<dbReference type="NCBIfam" id="NF002346">
    <property type="entry name" value="PRK01305.2-3"/>
    <property type="match status" value="1"/>
</dbReference>
<dbReference type="InterPro" id="IPR030700">
    <property type="entry name" value="N-end_Aminoacyl_Trfase"/>
</dbReference>
<feature type="domain" description="N-end rule aminoacyl transferase C-terminal" evidence="6">
    <location>
        <begin position="107"/>
        <end position="229"/>
    </location>
</feature>
<protein>
    <recommendedName>
        <fullName evidence="4">Aspartate/glutamate leucyltransferase</fullName>
        <ecNumber evidence="4">2.3.2.29</ecNumber>
    </recommendedName>
</protein>
<accession>A0A2M9FXF2</accession>
<evidence type="ECO:0000256" key="4">
    <source>
        <dbReference type="HAMAP-Rule" id="MF_00689"/>
    </source>
</evidence>
<dbReference type="NCBIfam" id="NF002343">
    <property type="entry name" value="PRK01305.1-4"/>
    <property type="match status" value="1"/>
</dbReference>
<dbReference type="AlphaFoldDB" id="A0A2M9FXF2"/>
<comment type="similarity">
    <text evidence="4">Belongs to the R-transferase family. Bpt subfamily.</text>
</comment>
<dbReference type="HAMAP" id="MF_00689">
    <property type="entry name" value="Bpt"/>
    <property type="match status" value="1"/>
</dbReference>
<comment type="caution">
    <text evidence="7">The sequence shown here is derived from an EMBL/GenBank/DDBJ whole genome shotgun (WGS) entry which is preliminary data.</text>
</comment>
<evidence type="ECO:0000313" key="8">
    <source>
        <dbReference type="Proteomes" id="UP000229498"/>
    </source>
</evidence>
<evidence type="ECO:0000256" key="2">
    <source>
        <dbReference type="ARBA" id="ARBA00022679"/>
    </source>
</evidence>
<dbReference type="InterPro" id="IPR007472">
    <property type="entry name" value="N-end_Aminoacyl_Trfase_C"/>
</dbReference>
<dbReference type="Proteomes" id="UP000229498">
    <property type="component" value="Unassembled WGS sequence"/>
</dbReference>
<name>A0A2M9FXF2_9PROT</name>
<dbReference type="PANTHER" id="PTHR21367">
    <property type="entry name" value="ARGININE-TRNA-PROTEIN TRANSFERASE 1"/>
    <property type="match status" value="1"/>
</dbReference>